<sequence>MQVEVAYALPQVQFLKKLDVSPGCTVEHAIRCSGVLNEFPEIDLTKNKLGIFGKLTQLQAVLEPHDRIEIYRPLIIDPKEARRLRAKKNNR</sequence>
<dbReference type="Proteomes" id="UP000198814">
    <property type="component" value="Unassembled WGS sequence"/>
</dbReference>
<gene>
    <name evidence="3" type="ORF">SAMN05216333_102224</name>
</gene>
<dbReference type="InterPro" id="IPR016155">
    <property type="entry name" value="Mopterin_synth/thiamin_S_b"/>
</dbReference>
<evidence type="ECO:0000313" key="3">
    <source>
        <dbReference type="EMBL" id="SEN95682.1"/>
    </source>
</evidence>
<dbReference type="Gene3D" id="3.10.20.280">
    <property type="entry name" value="RnfH-like"/>
    <property type="match status" value="1"/>
</dbReference>
<dbReference type="STRING" id="42354.SAMN05216333_102224"/>
<dbReference type="HAMAP" id="MF_00460">
    <property type="entry name" value="UPF0125_RnfH"/>
    <property type="match status" value="1"/>
</dbReference>
<dbReference type="PANTHER" id="PTHR37483:SF1">
    <property type="entry name" value="UPF0125 PROTEIN RATB"/>
    <property type="match status" value="1"/>
</dbReference>
<dbReference type="PANTHER" id="PTHR37483">
    <property type="entry name" value="UPF0125 PROTEIN RATB"/>
    <property type="match status" value="1"/>
</dbReference>
<dbReference type="SUPFAM" id="SSF54285">
    <property type="entry name" value="MoaD/ThiS"/>
    <property type="match status" value="1"/>
</dbReference>
<evidence type="ECO:0000256" key="2">
    <source>
        <dbReference type="HAMAP-Rule" id="MF_00460"/>
    </source>
</evidence>
<protein>
    <recommendedName>
        <fullName evidence="2">UPF0125 protein SAMN05216333_102224</fullName>
    </recommendedName>
</protein>
<evidence type="ECO:0000313" key="4">
    <source>
        <dbReference type="Proteomes" id="UP000198814"/>
    </source>
</evidence>
<keyword evidence="4" id="KW-1185">Reference proteome</keyword>
<dbReference type="InterPro" id="IPR005346">
    <property type="entry name" value="RnfH"/>
</dbReference>
<dbReference type="OrthoDB" id="9796575at2"/>
<organism evidence="3 4">
    <name type="scientific">Nitrosomonas oligotropha</name>
    <dbReference type="NCBI Taxonomy" id="42354"/>
    <lineage>
        <taxon>Bacteria</taxon>
        <taxon>Pseudomonadati</taxon>
        <taxon>Pseudomonadota</taxon>
        <taxon>Betaproteobacteria</taxon>
        <taxon>Nitrosomonadales</taxon>
        <taxon>Nitrosomonadaceae</taxon>
        <taxon>Nitrosomonas</taxon>
    </lineage>
</organism>
<proteinExistence type="inferred from homology"/>
<dbReference type="NCBIfam" id="NF002490">
    <property type="entry name" value="PRK01777.1"/>
    <property type="match status" value="1"/>
</dbReference>
<comment type="similarity">
    <text evidence="1 2">Belongs to the UPF0125 (RnfH) family.</text>
</comment>
<dbReference type="EMBL" id="FODO01000002">
    <property type="protein sequence ID" value="SEN95682.1"/>
    <property type="molecule type" value="Genomic_DNA"/>
</dbReference>
<dbReference type="InterPro" id="IPR037021">
    <property type="entry name" value="RnfH_sf"/>
</dbReference>
<dbReference type="AlphaFoldDB" id="A0A1H8KRZ8"/>
<dbReference type="RefSeq" id="WP_090321441.1">
    <property type="nucleotide sequence ID" value="NZ_FNOE01000027.1"/>
</dbReference>
<reference evidence="4" key="1">
    <citation type="submission" date="2016-10" db="EMBL/GenBank/DDBJ databases">
        <authorList>
            <person name="Varghese N."/>
            <person name="Submissions S."/>
        </authorList>
    </citation>
    <scope>NUCLEOTIDE SEQUENCE [LARGE SCALE GENOMIC DNA]</scope>
    <source>
        <strain evidence="4">Nm76</strain>
    </source>
</reference>
<accession>A0A1H8KRZ8</accession>
<name>A0A1H8KRZ8_9PROT</name>
<dbReference type="Pfam" id="PF03658">
    <property type="entry name" value="Ub-RnfH"/>
    <property type="match status" value="1"/>
</dbReference>
<evidence type="ECO:0000256" key="1">
    <source>
        <dbReference type="ARBA" id="ARBA00010645"/>
    </source>
</evidence>